<keyword evidence="1" id="KW-1133">Transmembrane helix</keyword>
<accession>A0A7W5DSS1</accession>
<comment type="caution">
    <text evidence="2">The sequence shown here is derived from an EMBL/GenBank/DDBJ whole genome shotgun (WGS) entry which is preliminary data.</text>
</comment>
<dbReference type="RefSeq" id="WP_183414140.1">
    <property type="nucleotide sequence ID" value="NZ_JACHYB010000002.1"/>
</dbReference>
<dbReference type="Pfam" id="PF14093">
    <property type="entry name" value="DUF4271"/>
    <property type="match status" value="1"/>
</dbReference>
<evidence type="ECO:0000313" key="2">
    <source>
        <dbReference type="EMBL" id="MBB3188392.1"/>
    </source>
</evidence>
<protein>
    <recommendedName>
        <fullName evidence="4">DUF4271 domain-containing protein</fullName>
    </recommendedName>
</protein>
<keyword evidence="3" id="KW-1185">Reference proteome</keyword>
<gene>
    <name evidence="2" type="ORF">FHX64_002590</name>
</gene>
<sequence length="280" mass="32019">MSYTTPDTTSFYISQRIAPMDTLWGRYGTNIYLRTQSTCPVIIQQTGFEGINIHSGLFSYNVSSGIFLLIGVIYAYLIPRATKIFKDGARAVFQKKMGRSSLFEEELGAIEFRYRLVLLFLGVLGFTTFLYPFAASFFPHADIVLGFVILAVTFIGVLLFFGIKWLSFRLLEFVFFASDRRALQFRSAYFSMLVGLGFCILPLMTAESFVSIGLSGIFNTIILILCGIFFFLILYKIVQLFWNWHDSIFYILLYLCTLEILPVLVSLQMLKQLSFVLQIK</sequence>
<dbReference type="Proteomes" id="UP000544222">
    <property type="component" value="Unassembled WGS sequence"/>
</dbReference>
<proteinExistence type="predicted"/>
<keyword evidence="1" id="KW-0812">Transmembrane</keyword>
<organism evidence="2 3">
    <name type="scientific">Microbacter margulisiae</name>
    <dbReference type="NCBI Taxonomy" id="1350067"/>
    <lineage>
        <taxon>Bacteria</taxon>
        <taxon>Pseudomonadati</taxon>
        <taxon>Bacteroidota</taxon>
        <taxon>Bacteroidia</taxon>
        <taxon>Bacteroidales</taxon>
        <taxon>Porphyromonadaceae</taxon>
        <taxon>Microbacter</taxon>
    </lineage>
</organism>
<feature type="transmembrane region" description="Helical" evidence="1">
    <location>
        <begin position="187"/>
        <end position="206"/>
    </location>
</feature>
<keyword evidence="1" id="KW-0472">Membrane</keyword>
<evidence type="ECO:0008006" key="4">
    <source>
        <dbReference type="Google" id="ProtNLM"/>
    </source>
</evidence>
<feature type="transmembrane region" description="Helical" evidence="1">
    <location>
        <begin position="247"/>
        <end position="270"/>
    </location>
</feature>
<feature type="transmembrane region" description="Helical" evidence="1">
    <location>
        <begin position="212"/>
        <end position="235"/>
    </location>
</feature>
<evidence type="ECO:0000256" key="1">
    <source>
        <dbReference type="SAM" id="Phobius"/>
    </source>
</evidence>
<feature type="transmembrane region" description="Helical" evidence="1">
    <location>
        <begin position="116"/>
        <end position="138"/>
    </location>
</feature>
<dbReference type="InterPro" id="IPR025367">
    <property type="entry name" value="DUF4271"/>
</dbReference>
<dbReference type="AlphaFoldDB" id="A0A7W5DSS1"/>
<name>A0A7W5DSS1_9PORP</name>
<feature type="transmembrane region" description="Helical" evidence="1">
    <location>
        <begin position="57"/>
        <end position="77"/>
    </location>
</feature>
<feature type="transmembrane region" description="Helical" evidence="1">
    <location>
        <begin position="144"/>
        <end position="166"/>
    </location>
</feature>
<dbReference type="EMBL" id="JACHYB010000002">
    <property type="protein sequence ID" value="MBB3188392.1"/>
    <property type="molecule type" value="Genomic_DNA"/>
</dbReference>
<reference evidence="2 3" key="1">
    <citation type="submission" date="2020-08" db="EMBL/GenBank/DDBJ databases">
        <title>Genomic Encyclopedia of Type Strains, Phase IV (KMG-IV): sequencing the most valuable type-strain genomes for metagenomic binning, comparative biology and taxonomic classification.</title>
        <authorList>
            <person name="Goeker M."/>
        </authorList>
    </citation>
    <scope>NUCLEOTIDE SEQUENCE [LARGE SCALE GENOMIC DNA]</scope>
    <source>
        <strain evidence="2 3">DSM 27471</strain>
    </source>
</reference>
<evidence type="ECO:0000313" key="3">
    <source>
        <dbReference type="Proteomes" id="UP000544222"/>
    </source>
</evidence>